<dbReference type="InterPro" id="IPR036028">
    <property type="entry name" value="SH3-like_dom_sf"/>
</dbReference>
<dbReference type="SUPFAM" id="SSF64268">
    <property type="entry name" value="PX domain"/>
    <property type="match status" value="1"/>
</dbReference>
<keyword evidence="1 2" id="KW-0728">SH3 domain</keyword>
<evidence type="ECO:0008006" key="8">
    <source>
        <dbReference type="Google" id="ProtNLM"/>
    </source>
</evidence>
<dbReference type="PROSITE" id="PS50002">
    <property type="entry name" value="SH3"/>
    <property type="match status" value="2"/>
</dbReference>
<feature type="domain" description="PX" evidence="5">
    <location>
        <begin position="1"/>
        <end position="127"/>
    </location>
</feature>
<dbReference type="Gene3D" id="2.30.30.40">
    <property type="entry name" value="SH3 Domains"/>
    <property type="match status" value="2"/>
</dbReference>
<evidence type="ECO:0000313" key="7">
    <source>
        <dbReference type="Proteomes" id="UP000812440"/>
    </source>
</evidence>
<dbReference type="FunFam" id="2.30.30.40:FF:000233">
    <property type="entry name" value="NADPH oxidase organizer 1"/>
    <property type="match status" value="1"/>
</dbReference>
<evidence type="ECO:0000256" key="3">
    <source>
        <dbReference type="SAM" id="MobiDB-lite"/>
    </source>
</evidence>
<evidence type="ECO:0000259" key="4">
    <source>
        <dbReference type="PROSITE" id="PS50002"/>
    </source>
</evidence>
<feature type="compositionally biased region" description="Polar residues" evidence="3">
    <location>
        <begin position="402"/>
        <end position="419"/>
    </location>
</feature>
<keyword evidence="7" id="KW-1185">Reference proteome</keyword>
<dbReference type="EMBL" id="JAACNH010000009">
    <property type="protein sequence ID" value="KAG8433329.1"/>
    <property type="molecule type" value="Genomic_DNA"/>
</dbReference>
<dbReference type="PROSITE" id="PS50195">
    <property type="entry name" value="PX"/>
    <property type="match status" value="1"/>
</dbReference>
<dbReference type="InterPro" id="IPR051228">
    <property type="entry name" value="NADPH_Oxidase/PX-Domain"/>
</dbReference>
<dbReference type="Gene3D" id="3.30.1520.10">
    <property type="entry name" value="Phox-like domain"/>
    <property type="match status" value="1"/>
</dbReference>
<proteinExistence type="predicted"/>
<sequence>MSFRRYPVDATGIGLVQHGKQKMYMVSVLWSDRNNILIYRTYEDFKELARELKKKFPLESGLVNKSDRIIPILGDIPLIFRSNVFSNRFIDRLRLIESYSQELLQIDAKISQSEDVITFFSPSNQDLAPSFDKNSLVVLPPDSDQGKKKCVNTVTSSAPVSQPVISQKYVCIESFETQDTKNRPFKVKKNETIDVLIKDTTGWWLVENEDKSLAWFPGPYLLELETAEWKYREGKSLNDEIAYFAVKGYKAQSDDEISMAVGVLVDVIEKSDAGWWRVCYNGRCGYVPAMFLRPYCNPHQKLQYNFNQNRFGSISNLQWAPSDPNRVQHSNAVETEDDDHKGIVHKRRSRSFDGFTDLITFTRNGALLPEDRPSNHCLVEWERQKDGESSSAAKDETEMIETVQSPQSSFTRVPHSTKNNLRKDSGFYENYSPYLPQVSSQAALNTRPPVVPPRPSNQEILSKCTTITRNAAQME</sequence>
<name>A0A8T2IKH7_9PIPI</name>
<dbReference type="OrthoDB" id="10255964at2759"/>
<evidence type="ECO:0000256" key="2">
    <source>
        <dbReference type="PROSITE-ProRule" id="PRU00192"/>
    </source>
</evidence>
<dbReference type="GO" id="GO:0016176">
    <property type="term" value="F:superoxide-generating NADPH oxidase activator activity"/>
    <property type="evidence" value="ECO:0007669"/>
    <property type="project" value="TreeGrafter"/>
</dbReference>
<dbReference type="Pfam" id="PF14604">
    <property type="entry name" value="SH3_9"/>
    <property type="match status" value="1"/>
</dbReference>
<organism evidence="6 7">
    <name type="scientific">Hymenochirus boettgeri</name>
    <name type="common">Congo dwarf clawed frog</name>
    <dbReference type="NCBI Taxonomy" id="247094"/>
    <lineage>
        <taxon>Eukaryota</taxon>
        <taxon>Metazoa</taxon>
        <taxon>Chordata</taxon>
        <taxon>Craniata</taxon>
        <taxon>Vertebrata</taxon>
        <taxon>Euteleostomi</taxon>
        <taxon>Amphibia</taxon>
        <taxon>Batrachia</taxon>
        <taxon>Anura</taxon>
        <taxon>Pipoidea</taxon>
        <taxon>Pipidae</taxon>
        <taxon>Pipinae</taxon>
        <taxon>Hymenochirus</taxon>
    </lineage>
</organism>
<protein>
    <recommendedName>
        <fullName evidence="8">NADPH oxidase organizer 1</fullName>
    </recommendedName>
</protein>
<reference evidence="6" key="1">
    <citation type="thesis" date="2020" institute="ProQuest LLC" country="789 East Eisenhower Parkway, Ann Arbor, MI, USA">
        <title>Comparative Genomics and Chromosome Evolution.</title>
        <authorList>
            <person name="Mudd A.B."/>
        </authorList>
    </citation>
    <scope>NUCLEOTIDE SEQUENCE</scope>
    <source>
        <strain evidence="6">Female2</strain>
        <tissue evidence="6">Blood</tissue>
    </source>
</reference>
<dbReference type="PANTHER" id="PTHR15706:SF29">
    <property type="entry name" value="NADPH OXIDASE ORGANIZER 1-LIKE"/>
    <property type="match status" value="1"/>
</dbReference>
<dbReference type="Proteomes" id="UP000812440">
    <property type="component" value="Chromosome 9"/>
</dbReference>
<gene>
    <name evidence="6" type="ORF">GDO86_017566</name>
</gene>
<dbReference type="InterPro" id="IPR036871">
    <property type="entry name" value="PX_dom_sf"/>
</dbReference>
<evidence type="ECO:0000313" key="6">
    <source>
        <dbReference type="EMBL" id="KAG8433329.1"/>
    </source>
</evidence>
<evidence type="ECO:0000259" key="5">
    <source>
        <dbReference type="PROSITE" id="PS50195"/>
    </source>
</evidence>
<dbReference type="FunFam" id="3.30.1520.10:FF:000040">
    <property type="entry name" value="NADPH oxidase organizer 1"/>
    <property type="match status" value="1"/>
</dbReference>
<dbReference type="SMART" id="SM00312">
    <property type="entry name" value="PX"/>
    <property type="match status" value="1"/>
</dbReference>
<dbReference type="GO" id="GO:0005737">
    <property type="term" value="C:cytoplasm"/>
    <property type="evidence" value="ECO:0007669"/>
    <property type="project" value="TreeGrafter"/>
</dbReference>
<feature type="domain" description="SH3" evidence="4">
    <location>
        <begin position="164"/>
        <end position="226"/>
    </location>
</feature>
<feature type="domain" description="SH3" evidence="4">
    <location>
        <begin position="238"/>
        <end position="297"/>
    </location>
</feature>
<feature type="region of interest" description="Disordered" evidence="3">
    <location>
        <begin position="383"/>
        <end position="424"/>
    </location>
</feature>
<evidence type="ECO:0000256" key="1">
    <source>
        <dbReference type="ARBA" id="ARBA00022443"/>
    </source>
</evidence>
<dbReference type="InterPro" id="IPR001452">
    <property type="entry name" value="SH3_domain"/>
</dbReference>
<dbReference type="PANTHER" id="PTHR15706">
    <property type="entry name" value="SH3 MULTIPLE DOMAIN"/>
    <property type="match status" value="1"/>
</dbReference>
<dbReference type="SUPFAM" id="SSF50044">
    <property type="entry name" value="SH3-domain"/>
    <property type="match status" value="2"/>
</dbReference>
<dbReference type="GO" id="GO:0042554">
    <property type="term" value="P:superoxide anion generation"/>
    <property type="evidence" value="ECO:0007669"/>
    <property type="project" value="TreeGrafter"/>
</dbReference>
<accession>A0A8T2IKH7</accession>
<dbReference type="InterPro" id="IPR001683">
    <property type="entry name" value="PX_dom"/>
</dbReference>
<dbReference type="SMART" id="SM00326">
    <property type="entry name" value="SH3"/>
    <property type="match status" value="2"/>
</dbReference>
<feature type="compositionally biased region" description="Basic and acidic residues" evidence="3">
    <location>
        <begin position="383"/>
        <end position="397"/>
    </location>
</feature>
<feature type="region of interest" description="Disordered" evidence="3">
    <location>
        <begin position="439"/>
        <end position="458"/>
    </location>
</feature>
<comment type="caution">
    <text evidence="6">The sequence shown here is derived from an EMBL/GenBank/DDBJ whole genome shotgun (WGS) entry which is preliminary data.</text>
</comment>
<dbReference type="AlphaFoldDB" id="A0A8T2IKH7"/>
<dbReference type="GO" id="GO:0035091">
    <property type="term" value="F:phosphatidylinositol binding"/>
    <property type="evidence" value="ECO:0007669"/>
    <property type="project" value="InterPro"/>
</dbReference>
<dbReference type="Pfam" id="PF00787">
    <property type="entry name" value="PX"/>
    <property type="match status" value="1"/>
</dbReference>